<protein>
    <recommendedName>
        <fullName evidence="6">Transcription repressor</fullName>
    </recommendedName>
    <alternativeName>
        <fullName evidence="6">Ovate family protein</fullName>
    </alternativeName>
</protein>
<dbReference type="InterPro" id="IPR006458">
    <property type="entry name" value="Ovate_C"/>
</dbReference>
<reference evidence="9 10" key="1">
    <citation type="journal article" date="2014" name="Am. J. Bot.">
        <title>Genome assembly and annotation for red clover (Trifolium pratense; Fabaceae).</title>
        <authorList>
            <person name="Istvanek J."/>
            <person name="Jaros M."/>
            <person name="Krenek A."/>
            <person name="Repkova J."/>
        </authorList>
    </citation>
    <scope>NUCLEOTIDE SEQUENCE [LARGE SCALE GENOMIC DNA]</scope>
    <source>
        <strain evidence="10">cv. Tatra</strain>
        <tissue evidence="9">Young leaves</tissue>
    </source>
</reference>
<evidence type="ECO:0000256" key="1">
    <source>
        <dbReference type="ARBA" id="ARBA00004123"/>
    </source>
</evidence>
<gene>
    <name evidence="9" type="ORF">L195_g033670</name>
</gene>
<keyword evidence="3 6" id="KW-0805">Transcription regulation</keyword>
<evidence type="ECO:0000256" key="2">
    <source>
        <dbReference type="ARBA" id="ARBA00022491"/>
    </source>
</evidence>
<evidence type="ECO:0000256" key="5">
    <source>
        <dbReference type="ARBA" id="ARBA00023242"/>
    </source>
</evidence>
<feature type="compositionally biased region" description="Basic residues" evidence="7">
    <location>
        <begin position="64"/>
        <end position="75"/>
    </location>
</feature>
<dbReference type="InterPro" id="IPR038933">
    <property type="entry name" value="Ovate"/>
</dbReference>
<accession>A0A2K3LGP4</accession>
<comment type="subcellular location">
    <subcellularLocation>
        <location evidence="1 6">Nucleus</location>
    </subcellularLocation>
</comment>
<feature type="compositionally biased region" description="Basic and acidic residues" evidence="7">
    <location>
        <begin position="45"/>
        <end position="55"/>
    </location>
</feature>
<dbReference type="AlphaFoldDB" id="A0A2K3LGP4"/>
<keyword evidence="5 6" id="KW-0539">Nucleus</keyword>
<dbReference type="GO" id="GO:0045892">
    <property type="term" value="P:negative regulation of DNA-templated transcription"/>
    <property type="evidence" value="ECO:0007669"/>
    <property type="project" value="UniProtKB-UniRule"/>
</dbReference>
<evidence type="ECO:0000256" key="7">
    <source>
        <dbReference type="SAM" id="MobiDB-lite"/>
    </source>
</evidence>
<feature type="region of interest" description="Disordered" evidence="7">
    <location>
        <begin position="45"/>
        <end position="86"/>
    </location>
</feature>
<evidence type="ECO:0000256" key="6">
    <source>
        <dbReference type="RuleBase" id="RU367028"/>
    </source>
</evidence>
<dbReference type="EMBL" id="ASHM01032794">
    <property type="protein sequence ID" value="PNX77701.1"/>
    <property type="molecule type" value="Genomic_DNA"/>
</dbReference>
<evidence type="ECO:0000256" key="4">
    <source>
        <dbReference type="ARBA" id="ARBA00023163"/>
    </source>
</evidence>
<name>A0A2K3LGP4_TRIPR</name>
<dbReference type="PANTHER" id="PTHR33057">
    <property type="entry name" value="TRANSCRIPTION REPRESSOR OFP7-RELATED"/>
    <property type="match status" value="1"/>
</dbReference>
<organism evidence="9 10">
    <name type="scientific">Trifolium pratense</name>
    <name type="common">Red clover</name>
    <dbReference type="NCBI Taxonomy" id="57577"/>
    <lineage>
        <taxon>Eukaryota</taxon>
        <taxon>Viridiplantae</taxon>
        <taxon>Streptophyta</taxon>
        <taxon>Embryophyta</taxon>
        <taxon>Tracheophyta</taxon>
        <taxon>Spermatophyta</taxon>
        <taxon>Magnoliopsida</taxon>
        <taxon>eudicotyledons</taxon>
        <taxon>Gunneridae</taxon>
        <taxon>Pentapetalae</taxon>
        <taxon>rosids</taxon>
        <taxon>fabids</taxon>
        <taxon>Fabales</taxon>
        <taxon>Fabaceae</taxon>
        <taxon>Papilionoideae</taxon>
        <taxon>50 kb inversion clade</taxon>
        <taxon>NPAAA clade</taxon>
        <taxon>Hologalegina</taxon>
        <taxon>IRL clade</taxon>
        <taxon>Trifolieae</taxon>
        <taxon>Trifolium</taxon>
    </lineage>
</organism>
<dbReference type="PROSITE" id="PS51754">
    <property type="entry name" value="OVATE"/>
    <property type="match status" value="1"/>
</dbReference>
<evidence type="ECO:0000313" key="10">
    <source>
        <dbReference type="Proteomes" id="UP000236291"/>
    </source>
</evidence>
<dbReference type="Pfam" id="PF04844">
    <property type="entry name" value="Ovate"/>
    <property type="match status" value="1"/>
</dbReference>
<dbReference type="PANTHER" id="PTHR33057:SF90">
    <property type="entry name" value="TRANSCRIPTION REPRESSOR OFP7"/>
    <property type="match status" value="1"/>
</dbReference>
<comment type="function">
    <text evidence="6">Transcriptional repressor that regulates multiple aspects of plant growth and development.</text>
</comment>
<dbReference type="STRING" id="57577.A0A2K3LGP4"/>
<sequence>MSKRFKMKFTIPSFQMCRSDDLSSFPGNPVPAIYRLSPVNSKAHDIGYPDIHDTSPEQQCKVSSKTKKVKSKGRKSTSDVPSRKSEFLMDKINEEESESLISCLSRFSEDHKVHSSSSSGTMDSEVRSGPNYDNKTHLIGTDRRSICSVKKVERVRFQSTIENRRGVETKVMSSRMEEKVRESFALVKKSKDPYEDFKKSMLEMIEEMEMYEAKDLEQLLQCFLALNSRDYHGVIVRAFMEIWQQMFVWNPKSTKNLQTNVQSTDVEK</sequence>
<evidence type="ECO:0000259" key="8">
    <source>
        <dbReference type="PROSITE" id="PS51754"/>
    </source>
</evidence>
<keyword evidence="2 6" id="KW-0678">Repressor</keyword>
<feature type="region of interest" description="Disordered" evidence="7">
    <location>
        <begin position="112"/>
        <end position="137"/>
    </location>
</feature>
<feature type="domain" description="OVATE" evidence="8">
    <location>
        <begin position="186"/>
        <end position="245"/>
    </location>
</feature>
<evidence type="ECO:0000256" key="3">
    <source>
        <dbReference type="ARBA" id="ARBA00023015"/>
    </source>
</evidence>
<evidence type="ECO:0000313" key="9">
    <source>
        <dbReference type="EMBL" id="PNX77701.1"/>
    </source>
</evidence>
<comment type="caution">
    <text evidence="9">The sequence shown here is derived from an EMBL/GenBank/DDBJ whole genome shotgun (WGS) entry which is preliminary data.</text>
</comment>
<dbReference type="NCBIfam" id="TIGR01568">
    <property type="entry name" value="A_thal_3678"/>
    <property type="match status" value="1"/>
</dbReference>
<dbReference type="Proteomes" id="UP000236291">
    <property type="component" value="Unassembled WGS sequence"/>
</dbReference>
<proteinExistence type="predicted"/>
<keyword evidence="4 6" id="KW-0804">Transcription</keyword>
<reference evidence="9 10" key="2">
    <citation type="journal article" date="2017" name="Front. Plant Sci.">
        <title>Gene Classification and Mining of Molecular Markers Useful in Red Clover (Trifolium pratense) Breeding.</title>
        <authorList>
            <person name="Istvanek J."/>
            <person name="Dluhosova J."/>
            <person name="Dluhos P."/>
            <person name="Patkova L."/>
            <person name="Nedelnik J."/>
            <person name="Repkova J."/>
        </authorList>
    </citation>
    <scope>NUCLEOTIDE SEQUENCE [LARGE SCALE GENOMIC DNA]</scope>
    <source>
        <strain evidence="10">cv. Tatra</strain>
        <tissue evidence="9">Young leaves</tissue>
    </source>
</reference>
<dbReference type="GO" id="GO:0005634">
    <property type="term" value="C:nucleus"/>
    <property type="evidence" value="ECO:0007669"/>
    <property type="project" value="UniProtKB-SubCell"/>
</dbReference>